<dbReference type="Proteomes" id="UP001500220">
    <property type="component" value="Unassembled WGS sequence"/>
</dbReference>
<evidence type="ECO:0000259" key="5">
    <source>
        <dbReference type="Pfam" id="PF01593"/>
    </source>
</evidence>
<evidence type="ECO:0000313" key="7">
    <source>
        <dbReference type="EMBL" id="GGI92007.1"/>
    </source>
</evidence>
<dbReference type="GO" id="GO:0016491">
    <property type="term" value="F:oxidoreductase activity"/>
    <property type="evidence" value="ECO:0007669"/>
    <property type="project" value="UniProtKB-KW"/>
</dbReference>
<dbReference type="InterPro" id="IPR002937">
    <property type="entry name" value="Amino_oxidase"/>
</dbReference>
<dbReference type="EMBL" id="BAAAHC010000013">
    <property type="protein sequence ID" value="GAA0528445.1"/>
    <property type="molecule type" value="Genomic_DNA"/>
</dbReference>
<gene>
    <name evidence="6" type="ORF">GCM10009545_33500</name>
    <name evidence="7" type="ORF">GCM10011581_31440</name>
</gene>
<feature type="compositionally biased region" description="Polar residues" evidence="4">
    <location>
        <begin position="470"/>
        <end position="480"/>
    </location>
</feature>
<name>A0A917K046_9PSEU</name>
<sequence>MKDAVVVGAGLAGLSAAWRLRHWDTLVLESATRVGGRIRSERRGDYWLNWGGHVFAGPGSSTDALLNEVGVTAVEIPGSLQALSMNGKFLRKGHIATYPLRVPMSLSSRIATLRAGMKVVAGVARYAGVVRKRPGESGAMRQQRIYNFANERSFAELIGDLPEDAAALFETTVTRSAGDMDQISAGAGIGYFSLVLGFGQGLSRGIVGGPSTLTESIAAALGDRVRLGAEALEVVRKKDSVVVRYRQDGVDHEVEARTAVLATTADVTHRIGVDLPSELRDALRQIRYGPHVSSAFLTDETSARPWDDVYAIAAPKRSFAIALNQASIVRGSESVRRPGGSFMTFSPASLGRALLDKSDEEVVNTHLSDLEQVLGYPGFADTVVEAEAERWEIASPYAFPGRAKLQPILQRGAGRVFLAGDYLGTLYTESAITSGFSAAQEAASVLASQRQAAGGVAAAVPLPTRHQPVSAPNTETRTSA</sequence>
<feature type="binding site" evidence="3">
    <location>
        <position position="345"/>
    </location>
    <ligand>
        <name>substrate</name>
    </ligand>
</feature>
<organism evidence="7 8">
    <name type="scientific">Saccharopolyspora thermophila</name>
    <dbReference type="NCBI Taxonomy" id="89367"/>
    <lineage>
        <taxon>Bacteria</taxon>
        <taxon>Bacillati</taxon>
        <taxon>Actinomycetota</taxon>
        <taxon>Actinomycetes</taxon>
        <taxon>Pseudonocardiales</taxon>
        <taxon>Pseudonocardiaceae</taxon>
        <taxon>Saccharopolyspora</taxon>
    </lineage>
</organism>
<dbReference type="RefSeq" id="WP_188988307.1">
    <property type="nucleotide sequence ID" value="NZ_BAAAHC010000013.1"/>
</dbReference>
<comment type="caution">
    <text evidence="7">The sequence shown here is derived from an EMBL/GenBank/DDBJ whole genome shotgun (WGS) entry which is preliminary data.</text>
</comment>
<keyword evidence="2" id="KW-0560">Oxidoreductase</keyword>
<evidence type="ECO:0000256" key="2">
    <source>
        <dbReference type="ARBA" id="ARBA00023002"/>
    </source>
</evidence>
<dbReference type="Proteomes" id="UP000597989">
    <property type="component" value="Unassembled WGS sequence"/>
</dbReference>
<dbReference type="PRINTS" id="PR00757">
    <property type="entry name" value="AMINEOXDASEF"/>
</dbReference>
<keyword evidence="9" id="KW-1185">Reference proteome</keyword>
<feature type="domain" description="Amine oxidase" evidence="5">
    <location>
        <begin position="11"/>
        <end position="441"/>
    </location>
</feature>
<dbReference type="PANTHER" id="PTHR42923">
    <property type="entry name" value="PROTOPORPHYRINOGEN OXIDASE"/>
    <property type="match status" value="1"/>
</dbReference>
<evidence type="ECO:0000313" key="6">
    <source>
        <dbReference type="EMBL" id="GAA0528445.1"/>
    </source>
</evidence>
<protein>
    <submittedName>
        <fullName evidence="6 7">Oxidoreductase</fullName>
    </submittedName>
</protein>
<dbReference type="InterPro" id="IPR001613">
    <property type="entry name" value="Flavin_amine_oxidase"/>
</dbReference>
<reference evidence="7" key="3">
    <citation type="submission" date="2020-09" db="EMBL/GenBank/DDBJ databases">
        <authorList>
            <person name="Sun Q."/>
            <person name="Zhou Y."/>
        </authorList>
    </citation>
    <scope>NUCLEOTIDE SEQUENCE</scope>
    <source>
        <strain evidence="7">CGMCC 4.7206</strain>
    </source>
</reference>
<evidence type="ECO:0000256" key="3">
    <source>
        <dbReference type="PIRSR" id="PIRSR601613-1"/>
    </source>
</evidence>
<comment type="cofactor">
    <cofactor evidence="1">
        <name>FAD</name>
        <dbReference type="ChEBI" id="CHEBI:57692"/>
    </cofactor>
</comment>
<dbReference type="Pfam" id="PF01593">
    <property type="entry name" value="Amino_oxidase"/>
    <property type="match status" value="1"/>
</dbReference>
<dbReference type="EMBL" id="BMMT01000010">
    <property type="protein sequence ID" value="GGI92007.1"/>
    <property type="molecule type" value="Genomic_DNA"/>
</dbReference>
<evidence type="ECO:0000256" key="4">
    <source>
        <dbReference type="SAM" id="MobiDB-lite"/>
    </source>
</evidence>
<evidence type="ECO:0000313" key="9">
    <source>
        <dbReference type="Proteomes" id="UP001500220"/>
    </source>
</evidence>
<evidence type="ECO:0000313" key="8">
    <source>
        <dbReference type="Proteomes" id="UP000597989"/>
    </source>
</evidence>
<reference evidence="7 8" key="1">
    <citation type="journal article" date="2014" name="Int. J. Syst. Evol. Microbiol.">
        <title>Complete genome sequence of Corynebacterium casei LMG S-19264T (=DSM 44701T), isolated from a smear-ripened cheese.</title>
        <authorList>
            <consortium name="US DOE Joint Genome Institute (JGI-PGF)"/>
            <person name="Walter F."/>
            <person name="Albersmeier A."/>
            <person name="Kalinowski J."/>
            <person name="Ruckert C."/>
        </authorList>
    </citation>
    <scope>NUCLEOTIDE SEQUENCE [LARGE SCALE GENOMIC DNA]</scope>
    <source>
        <strain evidence="7 8">CGMCC 4.7206</strain>
    </source>
</reference>
<evidence type="ECO:0000256" key="1">
    <source>
        <dbReference type="ARBA" id="ARBA00001974"/>
    </source>
</evidence>
<dbReference type="InterPro" id="IPR050464">
    <property type="entry name" value="Zeta_carotene_desat/Oxidored"/>
</dbReference>
<accession>A0A917K046</accession>
<dbReference type="AlphaFoldDB" id="A0A917K046"/>
<dbReference type="InterPro" id="IPR036188">
    <property type="entry name" value="FAD/NAD-bd_sf"/>
</dbReference>
<proteinExistence type="predicted"/>
<feature type="region of interest" description="Disordered" evidence="4">
    <location>
        <begin position="458"/>
        <end position="480"/>
    </location>
</feature>
<dbReference type="SUPFAM" id="SSF51905">
    <property type="entry name" value="FAD/NAD(P)-binding domain"/>
    <property type="match status" value="1"/>
</dbReference>
<reference evidence="6" key="4">
    <citation type="submission" date="2023-12" db="EMBL/GenBank/DDBJ databases">
        <authorList>
            <person name="Sun Q."/>
            <person name="Inoue M."/>
        </authorList>
    </citation>
    <scope>NUCLEOTIDE SEQUENCE</scope>
    <source>
        <strain evidence="6">JCM 10664</strain>
    </source>
</reference>
<dbReference type="Gene3D" id="3.50.50.60">
    <property type="entry name" value="FAD/NAD(P)-binding domain"/>
    <property type="match status" value="1"/>
</dbReference>
<reference evidence="6 9" key="2">
    <citation type="journal article" date="2019" name="Int. J. Syst. Evol. Microbiol.">
        <title>The Global Catalogue of Microorganisms (GCM) 10K type strain sequencing project: providing services to taxonomists for standard genome sequencing and annotation.</title>
        <authorList>
            <consortium name="The Broad Institute Genomics Platform"/>
            <consortium name="The Broad Institute Genome Sequencing Center for Infectious Disease"/>
            <person name="Wu L."/>
            <person name="Ma J."/>
        </authorList>
    </citation>
    <scope>NUCLEOTIDE SEQUENCE [LARGE SCALE GENOMIC DNA]</scope>
    <source>
        <strain evidence="6 9">JCM 10664</strain>
    </source>
</reference>